<dbReference type="PANTHER" id="PTHR33677:SF3">
    <property type="entry name" value="COPPER-SENSING TRANSCRIPTIONAL REPRESSOR RICR"/>
    <property type="match status" value="1"/>
</dbReference>
<gene>
    <name evidence="1" type="ORF">LCGC14_1787160</name>
</gene>
<comment type="caution">
    <text evidence="1">The sequence shown here is derived from an EMBL/GenBank/DDBJ whole genome shotgun (WGS) entry which is preliminary data.</text>
</comment>
<dbReference type="PANTHER" id="PTHR33677">
    <property type="entry name" value="TRANSCRIPTIONAL REPRESSOR FRMR-RELATED"/>
    <property type="match status" value="1"/>
</dbReference>
<reference evidence="1" key="1">
    <citation type="journal article" date="2015" name="Nature">
        <title>Complex archaea that bridge the gap between prokaryotes and eukaryotes.</title>
        <authorList>
            <person name="Spang A."/>
            <person name="Saw J.H."/>
            <person name="Jorgensen S.L."/>
            <person name="Zaremba-Niedzwiedzka K."/>
            <person name="Martijn J."/>
            <person name="Lind A.E."/>
            <person name="van Eijk R."/>
            <person name="Schleper C."/>
            <person name="Guy L."/>
            <person name="Ettema T.J."/>
        </authorList>
    </citation>
    <scope>NUCLEOTIDE SEQUENCE</scope>
</reference>
<dbReference type="InterPro" id="IPR003735">
    <property type="entry name" value="Metal_Tscrpt_repr"/>
</dbReference>
<protein>
    <recommendedName>
        <fullName evidence="2">Transcriptional regulator</fullName>
    </recommendedName>
</protein>
<dbReference type="GO" id="GO:0006355">
    <property type="term" value="P:regulation of DNA-templated transcription"/>
    <property type="evidence" value="ECO:0007669"/>
    <property type="project" value="InterPro"/>
</dbReference>
<dbReference type="GO" id="GO:0046872">
    <property type="term" value="F:metal ion binding"/>
    <property type="evidence" value="ECO:0007669"/>
    <property type="project" value="InterPro"/>
</dbReference>
<dbReference type="Gene3D" id="1.20.58.1000">
    <property type="entry name" value="Metal-sensitive repressor, helix protomer"/>
    <property type="match status" value="1"/>
</dbReference>
<evidence type="ECO:0000313" key="1">
    <source>
        <dbReference type="EMBL" id="KKM02164.1"/>
    </source>
</evidence>
<organism evidence="1">
    <name type="scientific">marine sediment metagenome</name>
    <dbReference type="NCBI Taxonomy" id="412755"/>
    <lineage>
        <taxon>unclassified sequences</taxon>
        <taxon>metagenomes</taxon>
        <taxon>ecological metagenomes</taxon>
    </lineage>
</organism>
<dbReference type="AlphaFoldDB" id="A0A0F9GTP9"/>
<dbReference type="EMBL" id="LAZR01017007">
    <property type="protein sequence ID" value="KKM02164.1"/>
    <property type="molecule type" value="Genomic_DNA"/>
</dbReference>
<proteinExistence type="predicted"/>
<evidence type="ECO:0008006" key="2">
    <source>
        <dbReference type="Google" id="ProtNLM"/>
    </source>
</evidence>
<name>A0A0F9GTP9_9ZZZZ</name>
<dbReference type="GO" id="GO:0003677">
    <property type="term" value="F:DNA binding"/>
    <property type="evidence" value="ECO:0007669"/>
    <property type="project" value="InterPro"/>
</dbReference>
<accession>A0A0F9GTP9</accession>
<sequence length="126" mass="14037">MAFAPKGYGLTDIYPVGVCFETATGQSVPETGSEMSDKRNTATILKRLSRLNGQVQGVTRMVQEDRYCVDVLTQTAAIRSALRAVERLIIEDHARTCMEQAIVTGDQDRQRAMFQEIVGLLEKVRD</sequence>
<dbReference type="CDD" id="cd10148">
    <property type="entry name" value="CsoR-like_DUF156"/>
    <property type="match status" value="1"/>
</dbReference>
<dbReference type="InterPro" id="IPR038390">
    <property type="entry name" value="Metal_Tscrpt_repr_sf"/>
</dbReference>
<dbReference type="Pfam" id="PF02583">
    <property type="entry name" value="Trns_repr_metal"/>
    <property type="match status" value="1"/>
</dbReference>